<evidence type="ECO:0000259" key="3">
    <source>
        <dbReference type="PROSITE" id="PS51186"/>
    </source>
</evidence>
<dbReference type="Gene3D" id="3.40.630.30">
    <property type="match status" value="1"/>
</dbReference>
<dbReference type="STRING" id="690417.IC63_12215"/>
<keyword evidence="1 4" id="KW-0808">Transferase</keyword>
<reference evidence="4 5" key="1">
    <citation type="submission" date="2014-09" db="EMBL/GenBank/DDBJ databases">
        <authorList>
            <person name="McGinnis J.M."/>
            <person name="Wolfgang W.J."/>
        </authorList>
    </citation>
    <scope>NUCLEOTIDE SEQUENCE [LARGE SCALE GENOMIC DNA]</scope>
    <source>
        <strain evidence="4 5">HAMBI 3106</strain>
    </source>
</reference>
<feature type="domain" description="N-acetyltransferase" evidence="3">
    <location>
        <begin position="3"/>
        <end position="149"/>
    </location>
</feature>
<accession>A0A099F200</accession>
<sequence>MTLAIRPLRPGDRDPWQRLYDGYHRFYDRPDLPAAFFDAAFARLMSGDARDFHGLVAEADGHLLGLTHYVFHPNLWRPEGVCYLQDLFTAPEARGQGVARALIKGVYAAADAAGVPAVYWLTAETNYPGRMLYDRVAVKSPFIRYNRAP</sequence>
<dbReference type="InterPro" id="IPR016181">
    <property type="entry name" value="Acyl_CoA_acyltransferase"/>
</dbReference>
<evidence type="ECO:0000313" key="5">
    <source>
        <dbReference type="Proteomes" id="UP000029917"/>
    </source>
</evidence>
<keyword evidence="2" id="KW-0012">Acyltransferase</keyword>
<dbReference type="CDD" id="cd04301">
    <property type="entry name" value="NAT_SF"/>
    <property type="match status" value="1"/>
</dbReference>
<dbReference type="PANTHER" id="PTHR43877:SF2">
    <property type="entry name" value="AMINOALKYLPHOSPHONATE N-ACETYLTRANSFERASE-RELATED"/>
    <property type="match status" value="1"/>
</dbReference>
<gene>
    <name evidence="4" type="ORF">IC63_12215</name>
</gene>
<organism evidence="4 5">
    <name type="scientific">Paracoccus sphaerophysae</name>
    <dbReference type="NCBI Taxonomy" id="690417"/>
    <lineage>
        <taxon>Bacteria</taxon>
        <taxon>Pseudomonadati</taxon>
        <taxon>Pseudomonadota</taxon>
        <taxon>Alphaproteobacteria</taxon>
        <taxon>Rhodobacterales</taxon>
        <taxon>Paracoccaceae</taxon>
        <taxon>Paracoccus</taxon>
    </lineage>
</organism>
<dbReference type="Pfam" id="PF00583">
    <property type="entry name" value="Acetyltransf_1"/>
    <property type="match status" value="1"/>
</dbReference>
<dbReference type="SUPFAM" id="SSF55729">
    <property type="entry name" value="Acyl-CoA N-acyltransferases (Nat)"/>
    <property type="match status" value="1"/>
</dbReference>
<dbReference type="AlphaFoldDB" id="A0A099F200"/>
<dbReference type="Proteomes" id="UP000029917">
    <property type="component" value="Unassembled WGS sequence"/>
</dbReference>
<dbReference type="GO" id="GO:0016747">
    <property type="term" value="F:acyltransferase activity, transferring groups other than amino-acyl groups"/>
    <property type="evidence" value="ECO:0007669"/>
    <property type="project" value="InterPro"/>
</dbReference>
<evidence type="ECO:0000256" key="1">
    <source>
        <dbReference type="ARBA" id="ARBA00022679"/>
    </source>
</evidence>
<dbReference type="OrthoDB" id="9805924at2"/>
<protein>
    <submittedName>
        <fullName evidence="4">GCN5 family acetyltransferase</fullName>
    </submittedName>
</protein>
<dbReference type="InterPro" id="IPR000182">
    <property type="entry name" value="GNAT_dom"/>
</dbReference>
<dbReference type="RefSeq" id="WP_036720654.1">
    <property type="nucleotide sequence ID" value="NZ_JRKS01000043.1"/>
</dbReference>
<name>A0A099F200_9RHOB</name>
<dbReference type="EMBL" id="JRKS01000043">
    <property type="protein sequence ID" value="KGJ04271.1"/>
    <property type="molecule type" value="Genomic_DNA"/>
</dbReference>
<reference evidence="4 5" key="2">
    <citation type="submission" date="2014-10" db="EMBL/GenBank/DDBJ databases">
        <title>Paracoccus sanguinis sp. nov., isolated from clinical specimens of New York State patients.</title>
        <authorList>
            <person name="Mingle L.A."/>
            <person name="Cole J.A."/>
            <person name="Lapierre P."/>
            <person name="Musser K.A."/>
        </authorList>
    </citation>
    <scope>NUCLEOTIDE SEQUENCE [LARGE SCALE GENOMIC DNA]</scope>
    <source>
        <strain evidence="4 5">HAMBI 3106</strain>
    </source>
</reference>
<dbReference type="InterPro" id="IPR050832">
    <property type="entry name" value="Bact_Acetyltransf"/>
</dbReference>
<evidence type="ECO:0000256" key="2">
    <source>
        <dbReference type="ARBA" id="ARBA00023315"/>
    </source>
</evidence>
<dbReference type="PANTHER" id="PTHR43877">
    <property type="entry name" value="AMINOALKYLPHOSPHONATE N-ACETYLTRANSFERASE-RELATED-RELATED"/>
    <property type="match status" value="1"/>
</dbReference>
<dbReference type="PROSITE" id="PS51186">
    <property type="entry name" value="GNAT"/>
    <property type="match status" value="1"/>
</dbReference>
<proteinExistence type="predicted"/>
<comment type="caution">
    <text evidence="4">The sequence shown here is derived from an EMBL/GenBank/DDBJ whole genome shotgun (WGS) entry which is preliminary data.</text>
</comment>
<keyword evidence="5" id="KW-1185">Reference proteome</keyword>
<evidence type="ECO:0000313" key="4">
    <source>
        <dbReference type="EMBL" id="KGJ04271.1"/>
    </source>
</evidence>